<dbReference type="Pfam" id="PF13432">
    <property type="entry name" value="TPR_16"/>
    <property type="match status" value="1"/>
</dbReference>
<protein>
    <submittedName>
        <fullName evidence="12">Photosystem I assembly protein Ycf3</fullName>
    </submittedName>
</protein>
<dbReference type="InterPro" id="IPR019734">
    <property type="entry name" value="TPR_rpt"/>
</dbReference>
<evidence type="ECO:0000256" key="7">
    <source>
        <dbReference type="ARBA" id="ARBA00023136"/>
    </source>
</evidence>
<dbReference type="OrthoDB" id="9761985at2"/>
<dbReference type="SUPFAM" id="SSF48452">
    <property type="entry name" value="TPR-like"/>
    <property type="match status" value="1"/>
</dbReference>
<evidence type="ECO:0000256" key="10">
    <source>
        <dbReference type="SAM" id="Phobius"/>
    </source>
</evidence>
<feature type="domain" description="Glycosyltransferase RgtA/B/C/D-like" evidence="11">
    <location>
        <begin position="119"/>
        <end position="251"/>
    </location>
</feature>
<evidence type="ECO:0000256" key="4">
    <source>
        <dbReference type="ARBA" id="ARBA00022679"/>
    </source>
</evidence>
<evidence type="ECO:0000256" key="8">
    <source>
        <dbReference type="PROSITE-ProRule" id="PRU00339"/>
    </source>
</evidence>
<keyword evidence="5 10" id="KW-0812">Transmembrane</keyword>
<dbReference type="SMART" id="SM00028">
    <property type="entry name" value="TPR"/>
    <property type="match status" value="3"/>
</dbReference>
<keyword evidence="4" id="KW-0808">Transferase</keyword>
<feature type="transmembrane region" description="Helical" evidence="10">
    <location>
        <begin position="447"/>
        <end position="466"/>
    </location>
</feature>
<organism evidence="12 13">
    <name type="scientific">Stieleria bergensis</name>
    <dbReference type="NCBI Taxonomy" id="2528025"/>
    <lineage>
        <taxon>Bacteria</taxon>
        <taxon>Pseudomonadati</taxon>
        <taxon>Planctomycetota</taxon>
        <taxon>Planctomycetia</taxon>
        <taxon>Pirellulales</taxon>
        <taxon>Pirellulaceae</taxon>
        <taxon>Stieleria</taxon>
    </lineage>
</organism>
<keyword evidence="2" id="KW-1003">Cell membrane</keyword>
<comment type="subcellular location">
    <subcellularLocation>
        <location evidence="1">Cell membrane</location>
        <topology evidence="1">Multi-pass membrane protein</topology>
    </subcellularLocation>
</comment>
<evidence type="ECO:0000256" key="6">
    <source>
        <dbReference type="ARBA" id="ARBA00022989"/>
    </source>
</evidence>
<feature type="repeat" description="TPR" evidence="8">
    <location>
        <begin position="526"/>
        <end position="559"/>
    </location>
</feature>
<accession>A0A517SP07</accession>
<evidence type="ECO:0000256" key="1">
    <source>
        <dbReference type="ARBA" id="ARBA00004651"/>
    </source>
</evidence>
<feature type="transmembrane region" description="Helical" evidence="10">
    <location>
        <begin position="473"/>
        <end position="493"/>
    </location>
</feature>
<dbReference type="InterPro" id="IPR038731">
    <property type="entry name" value="RgtA/B/C-like"/>
</dbReference>
<dbReference type="PROSITE" id="PS50005">
    <property type="entry name" value="TPR"/>
    <property type="match status" value="3"/>
</dbReference>
<feature type="compositionally biased region" description="Basic and acidic residues" evidence="9">
    <location>
        <begin position="19"/>
        <end position="33"/>
    </location>
</feature>
<feature type="transmembrane region" description="Helical" evidence="10">
    <location>
        <begin position="166"/>
        <end position="185"/>
    </location>
</feature>
<dbReference type="AlphaFoldDB" id="A0A517SP07"/>
<evidence type="ECO:0000259" key="11">
    <source>
        <dbReference type="Pfam" id="PF13231"/>
    </source>
</evidence>
<feature type="transmembrane region" description="Helical" evidence="10">
    <location>
        <begin position="191"/>
        <end position="212"/>
    </location>
</feature>
<dbReference type="Pfam" id="PF13231">
    <property type="entry name" value="PMT_2"/>
    <property type="match status" value="1"/>
</dbReference>
<dbReference type="Proteomes" id="UP000315003">
    <property type="component" value="Chromosome"/>
</dbReference>
<keyword evidence="6 10" id="KW-1133">Transmembrane helix</keyword>
<sequence length="644" mass="70640">MGRSLSQRKSKQNTASQTKPDRTERSSGREADAKATSQRWWFSVPTDLGDADRPLSGRWPGFIWLLLISAFALLLRLANVYQTSALPTVVSPLGDSRGYLQWADQIVGGNWCGTEPFYQAPAYPYFLALLKAVFGDSVAAIRVCQSLLGSAAVLLVGLATQRLFGIRYGIAAGLALALYPPAIFYDGLIQKAALASFLLCALLYLISLANVGRWQVMAATACGACLGLLCLTRENALIWSPVLVLWFLWSSGSEQQSPAVTDDVQATNGKSWIPDRRSLQKGLAFVAGLIVVFLPVVVRNGLLGGVWSPTTFQAGSNFYIGNHAHATGVYQPLISGRETPLYERSDAIQLAEQNTGRELTAAEVSQFWFDKAFAEIGEAPGRWVRLLATKSLMVINDFEVPDVDSYQLFSQFSVALMVLSPIWSFGWLFALAWIGMLTTVGRWRSLWWYYLLHLAMLAAIVGFFLLGRYRQPLAVLLMPIAAVGVITLVDAIGDRRWRPLITASLILVASVLVGKLPVYDRQAMQASAWMNAGIAAGRQQDYPQSIRYFETALQMDADLPEAHFNLGRALQLSGRPDLALQSYRRSLHLNPDLIDAYVPLAQVLEQMGQVADAMVVYEEALRVNPVDARAAAALSRLNATLAAP</sequence>
<feature type="transmembrane region" description="Helical" evidence="10">
    <location>
        <begin position="224"/>
        <end position="249"/>
    </location>
</feature>
<evidence type="ECO:0000256" key="2">
    <source>
        <dbReference type="ARBA" id="ARBA00022475"/>
    </source>
</evidence>
<evidence type="ECO:0000256" key="5">
    <source>
        <dbReference type="ARBA" id="ARBA00022692"/>
    </source>
</evidence>
<dbReference type="GO" id="GO:0009103">
    <property type="term" value="P:lipopolysaccharide biosynthetic process"/>
    <property type="evidence" value="ECO:0007669"/>
    <property type="project" value="UniProtKB-ARBA"/>
</dbReference>
<dbReference type="GO" id="GO:0016763">
    <property type="term" value="F:pentosyltransferase activity"/>
    <property type="evidence" value="ECO:0007669"/>
    <property type="project" value="TreeGrafter"/>
</dbReference>
<dbReference type="InterPro" id="IPR011990">
    <property type="entry name" value="TPR-like_helical_dom_sf"/>
</dbReference>
<feature type="region of interest" description="Disordered" evidence="9">
    <location>
        <begin position="1"/>
        <end position="34"/>
    </location>
</feature>
<feature type="compositionally biased region" description="Basic residues" evidence="9">
    <location>
        <begin position="1"/>
        <end position="11"/>
    </location>
</feature>
<dbReference type="Pfam" id="PF13181">
    <property type="entry name" value="TPR_8"/>
    <property type="match status" value="1"/>
</dbReference>
<proteinExistence type="predicted"/>
<keyword evidence="13" id="KW-1185">Reference proteome</keyword>
<evidence type="ECO:0000256" key="3">
    <source>
        <dbReference type="ARBA" id="ARBA00022676"/>
    </source>
</evidence>
<name>A0A517SP07_9BACT</name>
<dbReference type="PANTHER" id="PTHR33908:SF11">
    <property type="entry name" value="MEMBRANE PROTEIN"/>
    <property type="match status" value="1"/>
</dbReference>
<feature type="transmembrane region" description="Helical" evidence="10">
    <location>
        <begin position="282"/>
        <end position="302"/>
    </location>
</feature>
<feature type="transmembrane region" description="Helical" evidence="10">
    <location>
        <begin position="62"/>
        <end position="81"/>
    </location>
</feature>
<evidence type="ECO:0000313" key="12">
    <source>
        <dbReference type="EMBL" id="QDT57852.1"/>
    </source>
</evidence>
<keyword evidence="8" id="KW-0802">TPR repeat</keyword>
<dbReference type="InterPro" id="IPR050297">
    <property type="entry name" value="LipidA_mod_glycosyltrf_83"/>
</dbReference>
<dbReference type="GO" id="GO:0005886">
    <property type="term" value="C:plasma membrane"/>
    <property type="evidence" value="ECO:0007669"/>
    <property type="project" value="UniProtKB-SubCell"/>
</dbReference>
<dbReference type="EMBL" id="CP036272">
    <property type="protein sequence ID" value="QDT57852.1"/>
    <property type="molecule type" value="Genomic_DNA"/>
</dbReference>
<feature type="transmembrane region" description="Helical" evidence="10">
    <location>
        <begin position="414"/>
        <end position="435"/>
    </location>
</feature>
<evidence type="ECO:0000313" key="13">
    <source>
        <dbReference type="Proteomes" id="UP000315003"/>
    </source>
</evidence>
<dbReference type="PANTHER" id="PTHR33908">
    <property type="entry name" value="MANNOSYLTRANSFERASE YKCB-RELATED"/>
    <property type="match status" value="1"/>
</dbReference>
<dbReference type="Gene3D" id="1.25.40.10">
    <property type="entry name" value="Tetratricopeptide repeat domain"/>
    <property type="match status" value="1"/>
</dbReference>
<evidence type="ECO:0000256" key="9">
    <source>
        <dbReference type="SAM" id="MobiDB-lite"/>
    </source>
</evidence>
<keyword evidence="7 10" id="KW-0472">Membrane</keyword>
<keyword evidence="3" id="KW-0328">Glycosyltransferase</keyword>
<reference evidence="12 13" key="1">
    <citation type="submission" date="2019-02" db="EMBL/GenBank/DDBJ databases">
        <title>Deep-cultivation of Planctomycetes and their phenomic and genomic characterization uncovers novel biology.</title>
        <authorList>
            <person name="Wiegand S."/>
            <person name="Jogler M."/>
            <person name="Boedeker C."/>
            <person name="Pinto D."/>
            <person name="Vollmers J."/>
            <person name="Rivas-Marin E."/>
            <person name="Kohn T."/>
            <person name="Peeters S.H."/>
            <person name="Heuer A."/>
            <person name="Rast P."/>
            <person name="Oberbeckmann S."/>
            <person name="Bunk B."/>
            <person name="Jeske O."/>
            <person name="Meyerdierks A."/>
            <person name="Storesund J.E."/>
            <person name="Kallscheuer N."/>
            <person name="Luecker S."/>
            <person name="Lage O.M."/>
            <person name="Pohl T."/>
            <person name="Merkel B.J."/>
            <person name="Hornburger P."/>
            <person name="Mueller R.-W."/>
            <person name="Bruemmer F."/>
            <person name="Labrenz M."/>
            <person name="Spormann A.M."/>
            <person name="Op den Camp H."/>
            <person name="Overmann J."/>
            <person name="Amann R."/>
            <person name="Jetten M.S.M."/>
            <person name="Mascher T."/>
            <person name="Medema M.H."/>
            <person name="Devos D.P."/>
            <person name="Kaster A.-K."/>
            <person name="Ovreas L."/>
            <person name="Rohde M."/>
            <person name="Galperin M.Y."/>
            <person name="Jogler C."/>
        </authorList>
    </citation>
    <scope>NUCLEOTIDE SEQUENCE [LARGE SCALE GENOMIC DNA]</scope>
    <source>
        <strain evidence="12 13">SV_7m_r</strain>
    </source>
</reference>
<gene>
    <name evidence="12" type="ORF">SV7mr_03370</name>
</gene>
<feature type="transmembrane region" description="Helical" evidence="10">
    <location>
        <begin position="139"/>
        <end position="159"/>
    </location>
</feature>
<feature type="transmembrane region" description="Helical" evidence="10">
    <location>
        <begin position="499"/>
        <end position="518"/>
    </location>
</feature>
<feature type="repeat" description="TPR" evidence="8">
    <location>
        <begin position="594"/>
        <end position="627"/>
    </location>
</feature>
<feature type="repeat" description="TPR" evidence="8">
    <location>
        <begin position="560"/>
        <end position="593"/>
    </location>
</feature>